<dbReference type="Pfam" id="PF23552">
    <property type="entry name" value="ParB_C"/>
    <property type="match status" value="1"/>
</dbReference>
<keyword evidence="2" id="KW-0159">Chromosome partition</keyword>
<dbReference type="InterPro" id="IPR004437">
    <property type="entry name" value="ParB/RepB/Spo0J"/>
</dbReference>
<accession>K9EHW9</accession>
<dbReference type="SUPFAM" id="SSF110849">
    <property type="entry name" value="ParB/Sulfiredoxin"/>
    <property type="match status" value="1"/>
</dbReference>
<evidence type="ECO:0000256" key="1">
    <source>
        <dbReference type="ARBA" id="ARBA00006295"/>
    </source>
</evidence>
<organism evidence="6 7">
    <name type="scientific">Actinobaculum massiliense ACS-171-V-Col2</name>
    <dbReference type="NCBI Taxonomy" id="883066"/>
    <lineage>
        <taxon>Bacteria</taxon>
        <taxon>Bacillati</taxon>
        <taxon>Actinomycetota</taxon>
        <taxon>Actinomycetes</taxon>
        <taxon>Actinomycetales</taxon>
        <taxon>Actinomycetaceae</taxon>
        <taxon>Actinobaculum</taxon>
    </lineage>
</organism>
<dbReference type="EMBL" id="AGWL01000003">
    <property type="protein sequence ID" value="EKU95421.1"/>
    <property type="molecule type" value="Genomic_DNA"/>
</dbReference>
<gene>
    <name evidence="6" type="ORF">HMPREF9233_00786</name>
</gene>
<dbReference type="HOGENOM" id="CLU_023853_7_2_11"/>
<dbReference type="InterPro" id="IPR050336">
    <property type="entry name" value="Chromosome_partition/occlusion"/>
</dbReference>
<sequence length="441" mass="47725">MAKKQRRGLGSGLGALIPESQKEETNSPIDIFFGKASSSESASKDVSRETSPEASGETKQNVSRETDITDLGYNGAPAAKTESAGGGSARKTQSKNTGNSQKLSANVSRETSFGDRNNDDTSKAAESGVPGSESTHRGAEQRDEKLGSEERGDKALVAVPGASFAEIPLVQIIPNRAQPREIFDEDELNELSDSISQVGVLQPIVVRPLDAPLEDHPEVRYELIMGERRLRASKRAGLDAIPAIVRRTADDDLLRDALLENLHRVQLNPLEEAAAYQQLIDDFGWTQEQLSKKVSKSRPQISNTLRLMKLPSLVQRRVAAGVISAGHARALLGLSDPADMEHLAQRIVAENLSVRQVEEIVAMDGSRPAPKVRNARARFYVAELNALASKLSDRFETTVKVDLGRSKGSVKINFANIEDLNRILDVLAPGEGAVQVEDGGE</sequence>
<evidence type="ECO:0000256" key="2">
    <source>
        <dbReference type="ARBA" id="ARBA00022829"/>
    </source>
</evidence>
<dbReference type="InterPro" id="IPR036086">
    <property type="entry name" value="ParB/Sulfiredoxin_sf"/>
</dbReference>
<dbReference type="FunFam" id="3.90.1530.30:FF:000001">
    <property type="entry name" value="Chromosome partitioning protein ParB"/>
    <property type="match status" value="1"/>
</dbReference>
<evidence type="ECO:0000256" key="3">
    <source>
        <dbReference type="ARBA" id="ARBA00023125"/>
    </source>
</evidence>
<dbReference type="Gene3D" id="3.90.1530.30">
    <property type="match status" value="1"/>
</dbReference>
<keyword evidence="7" id="KW-1185">Reference proteome</keyword>
<comment type="similarity">
    <text evidence="1">Belongs to the ParB family.</text>
</comment>
<dbReference type="eggNOG" id="COG1475">
    <property type="taxonomic scope" value="Bacteria"/>
</dbReference>
<dbReference type="GO" id="GO:0003677">
    <property type="term" value="F:DNA binding"/>
    <property type="evidence" value="ECO:0007669"/>
    <property type="project" value="UniProtKB-KW"/>
</dbReference>
<dbReference type="GO" id="GO:0007059">
    <property type="term" value="P:chromosome segregation"/>
    <property type="evidence" value="ECO:0007669"/>
    <property type="project" value="UniProtKB-KW"/>
</dbReference>
<feature type="compositionally biased region" description="Polar residues" evidence="4">
    <location>
        <begin position="90"/>
        <end position="111"/>
    </location>
</feature>
<keyword evidence="3" id="KW-0238">DNA-binding</keyword>
<dbReference type="SUPFAM" id="SSF109709">
    <property type="entry name" value="KorB DNA-binding domain-like"/>
    <property type="match status" value="1"/>
</dbReference>
<dbReference type="FunFam" id="1.10.10.2830:FF:000001">
    <property type="entry name" value="Chromosome partitioning protein ParB"/>
    <property type="match status" value="1"/>
</dbReference>
<dbReference type="NCBIfam" id="TIGR00180">
    <property type="entry name" value="parB_part"/>
    <property type="match status" value="1"/>
</dbReference>
<feature type="compositionally biased region" description="Basic and acidic residues" evidence="4">
    <location>
        <begin position="112"/>
        <end position="123"/>
    </location>
</feature>
<dbReference type="GO" id="GO:0005694">
    <property type="term" value="C:chromosome"/>
    <property type="evidence" value="ECO:0007669"/>
    <property type="project" value="TreeGrafter"/>
</dbReference>
<dbReference type="GO" id="GO:0045881">
    <property type="term" value="P:positive regulation of sporulation resulting in formation of a cellular spore"/>
    <property type="evidence" value="ECO:0007669"/>
    <property type="project" value="TreeGrafter"/>
</dbReference>
<protein>
    <submittedName>
        <fullName evidence="6">ParB-like partition protein</fullName>
    </submittedName>
</protein>
<dbReference type="Gene3D" id="1.10.10.2830">
    <property type="match status" value="1"/>
</dbReference>
<evidence type="ECO:0000256" key="4">
    <source>
        <dbReference type="SAM" id="MobiDB-lite"/>
    </source>
</evidence>
<feature type="domain" description="ParB-like N-terminal" evidence="5">
    <location>
        <begin position="165"/>
        <end position="262"/>
    </location>
</feature>
<dbReference type="RefSeq" id="WP_007000992.1">
    <property type="nucleotide sequence ID" value="NZ_JH992955.1"/>
</dbReference>
<comment type="caution">
    <text evidence="6">The sequence shown here is derived from an EMBL/GenBank/DDBJ whole genome shotgun (WGS) entry which is preliminary data.</text>
</comment>
<feature type="region of interest" description="Disordered" evidence="4">
    <location>
        <begin position="1"/>
        <end position="153"/>
    </location>
</feature>
<evidence type="ECO:0000313" key="7">
    <source>
        <dbReference type="Proteomes" id="UP000009888"/>
    </source>
</evidence>
<dbReference type="InterPro" id="IPR003115">
    <property type="entry name" value="ParB_N"/>
</dbReference>
<dbReference type="SMART" id="SM00470">
    <property type="entry name" value="ParB"/>
    <property type="match status" value="1"/>
</dbReference>
<dbReference type="InterPro" id="IPR057240">
    <property type="entry name" value="ParB_dimer_C"/>
</dbReference>
<feature type="compositionally biased region" description="Basic and acidic residues" evidence="4">
    <location>
        <begin position="134"/>
        <end position="153"/>
    </location>
</feature>
<dbReference type="InterPro" id="IPR041468">
    <property type="entry name" value="HTH_ParB/Spo0J"/>
</dbReference>
<evidence type="ECO:0000313" key="6">
    <source>
        <dbReference type="EMBL" id="EKU95421.1"/>
    </source>
</evidence>
<dbReference type="PANTHER" id="PTHR33375:SF1">
    <property type="entry name" value="CHROMOSOME-PARTITIONING PROTEIN PARB-RELATED"/>
    <property type="match status" value="1"/>
</dbReference>
<dbReference type="Proteomes" id="UP000009888">
    <property type="component" value="Unassembled WGS sequence"/>
</dbReference>
<name>K9EHW9_9ACTO</name>
<proteinExistence type="inferred from homology"/>
<dbReference type="STRING" id="202789.GCA_001457435_01340"/>
<dbReference type="CDD" id="cd16393">
    <property type="entry name" value="SPO0J_N"/>
    <property type="match status" value="1"/>
</dbReference>
<reference evidence="6 7" key="1">
    <citation type="submission" date="2012-09" db="EMBL/GenBank/DDBJ databases">
        <title>The Genome Sequence of Actinobaculum massiliae ACS-171-V-COL2.</title>
        <authorList>
            <consortium name="The Broad Institute Genome Sequencing Platform"/>
            <person name="Earl A."/>
            <person name="Ward D."/>
            <person name="Feldgarden M."/>
            <person name="Gevers D."/>
            <person name="Saerens B."/>
            <person name="Vaneechoutte M."/>
            <person name="Walker B."/>
            <person name="Young S.K."/>
            <person name="Zeng Q."/>
            <person name="Gargeya S."/>
            <person name="Fitzgerald M."/>
            <person name="Haas B."/>
            <person name="Abouelleil A."/>
            <person name="Alvarado L."/>
            <person name="Arachchi H.M."/>
            <person name="Berlin A."/>
            <person name="Chapman S.B."/>
            <person name="Goldberg J."/>
            <person name="Griggs A."/>
            <person name="Gujja S."/>
            <person name="Hansen M."/>
            <person name="Howarth C."/>
            <person name="Imamovic A."/>
            <person name="Larimer J."/>
            <person name="McCowen C."/>
            <person name="Montmayeur A."/>
            <person name="Murphy C."/>
            <person name="Neiman D."/>
            <person name="Pearson M."/>
            <person name="Priest M."/>
            <person name="Roberts A."/>
            <person name="Saif S."/>
            <person name="Shea T."/>
            <person name="Sisk P."/>
            <person name="Sykes S."/>
            <person name="Wortman J."/>
            <person name="Nusbaum C."/>
            <person name="Birren B."/>
        </authorList>
    </citation>
    <scope>NUCLEOTIDE SEQUENCE [LARGE SCALE GENOMIC DNA]</scope>
    <source>
        <strain evidence="7">ACS-171-V-Col2</strain>
    </source>
</reference>
<dbReference type="Pfam" id="PF17762">
    <property type="entry name" value="HTH_ParB"/>
    <property type="match status" value="1"/>
</dbReference>
<dbReference type="PANTHER" id="PTHR33375">
    <property type="entry name" value="CHROMOSOME-PARTITIONING PROTEIN PARB-RELATED"/>
    <property type="match status" value="1"/>
</dbReference>
<dbReference type="Pfam" id="PF02195">
    <property type="entry name" value="ParB_N"/>
    <property type="match status" value="1"/>
</dbReference>
<feature type="compositionally biased region" description="Basic and acidic residues" evidence="4">
    <location>
        <begin position="42"/>
        <end position="51"/>
    </location>
</feature>
<dbReference type="PATRIC" id="fig|883066.3.peg.814"/>
<dbReference type="AlphaFoldDB" id="K9EHW9"/>
<evidence type="ECO:0000259" key="5">
    <source>
        <dbReference type="SMART" id="SM00470"/>
    </source>
</evidence>